<organism evidence="1 2">
    <name type="scientific">Scylla paramamosain</name>
    <name type="common">Mud crab</name>
    <dbReference type="NCBI Taxonomy" id="85552"/>
    <lineage>
        <taxon>Eukaryota</taxon>
        <taxon>Metazoa</taxon>
        <taxon>Ecdysozoa</taxon>
        <taxon>Arthropoda</taxon>
        <taxon>Crustacea</taxon>
        <taxon>Multicrustacea</taxon>
        <taxon>Malacostraca</taxon>
        <taxon>Eumalacostraca</taxon>
        <taxon>Eucarida</taxon>
        <taxon>Decapoda</taxon>
        <taxon>Pleocyemata</taxon>
        <taxon>Brachyura</taxon>
        <taxon>Eubrachyura</taxon>
        <taxon>Portunoidea</taxon>
        <taxon>Portunidae</taxon>
        <taxon>Portuninae</taxon>
        <taxon>Scylla</taxon>
    </lineage>
</organism>
<accession>A0AAW0SSJ5</accession>
<dbReference type="EMBL" id="JARAKH010000047">
    <property type="protein sequence ID" value="KAK8377167.1"/>
    <property type="molecule type" value="Genomic_DNA"/>
</dbReference>
<reference evidence="1 2" key="1">
    <citation type="submission" date="2023-03" db="EMBL/GenBank/DDBJ databases">
        <title>High-quality genome of Scylla paramamosain provides insights in environmental adaptation.</title>
        <authorList>
            <person name="Zhang L."/>
        </authorList>
    </citation>
    <scope>NUCLEOTIDE SEQUENCE [LARGE SCALE GENOMIC DNA]</scope>
    <source>
        <strain evidence="1">LZ_2023a</strain>
        <tissue evidence="1">Muscle</tissue>
    </source>
</reference>
<keyword evidence="2" id="KW-1185">Reference proteome</keyword>
<gene>
    <name evidence="1" type="ORF">O3P69_013661</name>
</gene>
<protein>
    <submittedName>
        <fullName evidence="1">Uncharacterized protein</fullName>
    </submittedName>
</protein>
<name>A0AAW0SSJ5_SCYPA</name>
<sequence>MLPDDPADAGADVPLRVSTLPNTPAECRADVNLQASADRLKESLLLSRPLRCSMNGTKHNGTPVFECSHFAGKCRVQAAPVSDYKQYNKRSWVTSAQRATGCHARIRPSRLEKATRTCVSG</sequence>
<evidence type="ECO:0000313" key="2">
    <source>
        <dbReference type="Proteomes" id="UP001487740"/>
    </source>
</evidence>
<comment type="caution">
    <text evidence="1">The sequence shown here is derived from an EMBL/GenBank/DDBJ whole genome shotgun (WGS) entry which is preliminary data.</text>
</comment>
<dbReference type="Proteomes" id="UP001487740">
    <property type="component" value="Unassembled WGS sequence"/>
</dbReference>
<dbReference type="AlphaFoldDB" id="A0AAW0SSJ5"/>
<evidence type="ECO:0000313" key="1">
    <source>
        <dbReference type="EMBL" id="KAK8377167.1"/>
    </source>
</evidence>
<proteinExistence type="predicted"/>